<dbReference type="SMART" id="SM00470">
    <property type="entry name" value="ParB"/>
    <property type="match status" value="1"/>
</dbReference>
<dbReference type="FunFam" id="1.10.10.2830:FF:000001">
    <property type="entry name" value="Chromosome partitioning protein ParB"/>
    <property type="match status" value="1"/>
</dbReference>
<dbReference type="SUPFAM" id="SSF109709">
    <property type="entry name" value="KorB DNA-binding domain-like"/>
    <property type="match status" value="1"/>
</dbReference>
<evidence type="ECO:0000256" key="5">
    <source>
        <dbReference type="ARBA" id="ARBA00025472"/>
    </source>
</evidence>
<sequence>MANSSKLGRGLDILLGQTADNGQSNNGQPDSNLKMLSVNELQRGQFQPRGNFDPEALNELADSISSQGIIQPLVVRKITYNKYEVIAGERRWRAAKIAGLTEVPVIVRKIDDQVALAIGLIENIQRESLTPLEEAKALQQLIEDFKMTHEEISHVVGRSRSSVSNLIRLLQLSNEVKQLLNNGTIEMGHGRALLPLEAEQQFKVANQIVQKQLSVRQTEELVKRTLNPKPVKSNEIDPHIKALSSTLTEKLNSKAEIRANGNKGKIIIHYQTKDELNELLQRIN</sequence>
<dbReference type="Pfam" id="PF02195">
    <property type="entry name" value="ParB_N"/>
    <property type="match status" value="1"/>
</dbReference>
<dbReference type="Pfam" id="PF17762">
    <property type="entry name" value="HTH_ParB"/>
    <property type="match status" value="1"/>
</dbReference>
<dbReference type="EMBL" id="CP138327">
    <property type="protein sequence ID" value="WXU00827.1"/>
    <property type="molecule type" value="Genomic_DNA"/>
</dbReference>
<dbReference type="InterPro" id="IPR036086">
    <property type="entry name" value="ParB/Sulfiredoxin_sf"/>
</dbReference>
<comment type="function">
    <text evidence="5">Involved in chromosome partition. Localize to both poles of the predivisional cell following completion of DNA replication. Binds to the DNA origin of replication.</text>
</comment>
<keyword evidence="4" id="KW-0238">DNA-binding</keyword>
<proteinExistence type="inferred from homology"/>
<dbReference type="InterPro" id="IPR057240">
    <property type="entry name" value="ParB_dimer_C"/>
</dbReference>
<dbReference type="NCBIfam" id="TIGR00180">
    <property type="entry name" value="parB_part"/>
    <property type="match status" value="1"/>
</dbReference>
<dbReference type="Gene3D" id="1.10.10.2830">
    <property type="match status" value="1"/>
</dbReference>
<dbReference type="FunFam" id="3.90.1530.30:FF:000001">
    <property type="entry name" value="Chromosome partitioning protein ParB"/>
    <property type="match status" value="1"/>
</dbReference>
<dbReference type="InterPro" id="IPR004437">
    <property type="entry name" value="ParB/RepB/Spo0J"/>
</dbReference>
<keyword evidence="3" id="KW-0159">Chromosome partition</keyword>
<dbReference type="Gene3D" id="3.90.1530.30">
    <property type="match status" value="1"/>
</dbReference>
<evidence type="ECO:0000256" key="3">
    <source>
        <dbReference type="ARBA" id="ARBA00022829"/>
    </source>
</evidence>
<dbReference type="PANTHER" id="PTHR33375:SF1">
    <property type="entry name" value="CHROMOSOME-PARTITIONING PROTEIN PARB-RELATED"/>
    <property type="match status" value="1"/>
</dbReference>
<dbReference type="CDD" id="cd16393">
    <property type="entry name" value="SPO0J_N"/>
    <property type="match status" value="1"/>
</dbReference>
<dbReference type="PANTHER" id="PTHR33375">
    <property type="entry name" value="CHROMOSOME-PARTITIONING PROTEIN PARB-RELATED"/>
    <property type="match status" value="1"/>
</dbReference>
<feature type="domain" description="ParB-like N-terminal" evidence="6">
    <location>
        <begin position="34"/>
        <end position="124"/>
    </location>
</feature>
<comment type="similarity">
    <text evidence="1">Belongs to the ParB family.</text>
</comment>
<gene>
    <name evidence="7" type="primary">parB</name>
    <name evidence="7" type="ORF">Ctma_1560</name>
</gene>
<name>A0AAU6PIH9_9GAMM</name>
<accession>A0AAU6PIH9</accession>
<dbReference type="GO" id="GO:0003677">
    <property type="term" value="F:DNA binding"/>
    <property type="evidence" value="ECO:0007669"/>
    <property type="project" value="UniProtKB-KW"/>
</dbReference>
<dbReference type="GO" id="GO:0007059">
    <property type="term" value="P:chromosome segregation"/>
    <property type="evidence" value="ECO:0007669"/>
    <property type="project" value="UniProtKB-KW"/>
</dbReference>
<evidence type="ECO:0000256" key="1">
    <source>
        <dbReference type="ARBA" id="ARBA00006295"/>
    </source>
</evidence>
<dbReference type="GO" id="GO:0005694">
    <property type="term" value="C:chromosome"/>
    <property type="evidence" value="ECO:0007669"/>
    <property type="project" value="TreeGrafter"/>
</dbReference>
<dbReference type="AlphaFoldDB" id="A0AAU6PIH9"/>
<organism evidence="7">
    <name type="scientific">Catillopecten margaritatus gill symbiont</name>
    <dbReference type="NCBI Taxonomy" id="3083288"/>
    <lineage>
        <taxon>Bacteria</taxon>
        <taxon>Pseudomonadati</taxon>
        <taxon>Pseudomonadota</taxon>
        <taxon>Gammaproteobacteria</taxon>
        <taxon>sulfur-oxidizing symbionts</taxon>
    </lineage>
</organism>
<dbReference type="SUPFAM" id="SSF110849">
    <property type="entry name" value="ParB/Sulfiredoxin"/>
    <property type="match status" value="1"/>
</dbReference>
<dbReference type="Pfam" id="PF23552">
    <property type="entry name" value="ParB_C"/>
    <property type="match status" value="1"/>
</dbReference>
<evidence type="ECO:0000256" key="2">
    <source>
        <dbReference type="ARBA" id="ARBA00022372"/>
    </source>
</evidence>
<evidence type="ECO:0000313" key="7">
    <source>
        <dbReference type="EMBL" id="WXU00827.1"/>
    </source>
</evidence>
<evidence type="ECO:0000259" key="6">
    <source>
        <dbReference type="SMART" id="SM00470"/>
    </source>
</evidence>
<dbReference type="GO" id="GO:0045881">
    <property type="term" value="P:positive regulation of sporulation resulting in formation of a cellular spore"/>
    <property type="evidence" value="ECO:0007669"/>
    <property type="project" value="TreeGrafter"/>
</dbReference>
<dbReference type="InterPro" id="IPR050336">
    <property type="entry name" value="Chromosome_partition/occlusion"/>
</dbReference>
<dbReference type="InterPro" id="IPR003115">
    <property type="entry name" value="ParB_N"/>
</dbReference>
<protein>
    <recommendedName>
        <fullName evidence="2">Probable chromosome-partitioning protein ParB</fullName>
    </recommendedName>
</protein>
<reference evidence="7" key="1">
    <citation type="submission" date="2023-10" db="EMBL/GenBank/DDBJ databases">
        <title>The first scallop-associated chemosynthetic bacterial symbiont.</title>
        <authorList>
            <person name="Lin Y.-T."/>
            <person name="Sun J."/>
            <person name="Ip J.C.-H."/>
            <person name="He X."/>
            <person name="Gao Z.-M."/>
            <person name="Perez M."/>
            <person name="Xu T."/>
            <person name="Qian P.-Y."/>
            <person name="Qiu J.-W."/>
        </authorList>
    </citation>
    <scope>NUCLEOTIDE SEQUENCE</scope>
    <source>
        <strain evidence="7">Gill1</strain>
    </source>
</reference>
<dbReference type="InterPro" id="IPR041468">
    <property type="entry name" value="HTH_ParB/Spo0J"/>
</dbReference>
<evidence type="ECO:0000256" key="4">
    <source>
        <dbReference type="ARBA" id="ARBA00023125"/>
    </source>
</evidence>